<dbReference type="EMBL" id="JABANM010013815">
    <property type="protein sequence ID" value="KAF4733724.1"/>
    <property type="molecule type" value="Genomic_DNA"/>
</dbReference>
<feature type="signal peptide" evidence="4">
    <location>
        <begin position="1"/>
        <end position="21"/>
    </location>
</feature>
<sequence>MHLSSPWAATLVLFLAAAVESDDRYDGLCDEMLLLAGQASQAAAQSRFDEAFGVLQKVRDLYSEAAALEPDDPQAHMTMANLELNANYMDRSLALWEEARRAVEKSEGSTLSSVEAQRLREHIHERSRIAEIGKVSMERDRVYKDGQGNITRSIELARRQVELVPEHPTYLHDFGTMYMMRSEVDPDGAWPMGVKYLWEAQTAAIRRASPVLRCAVEGRIGEVVEEGKLMLSEVELMGGDAVMFHRPSCTLTMVSAHLYLNLAQNLPFADPVHGTAPPAMEKWPRVYKGVFVTVGYRSTMFYHFLLESLARLVAMQEDIRATTHPQILLPWAPFVDELTDIVLRGLGIENARKVYYPTEGSRQARARLSEVVTYSWPPVADPSYGLPLHCITPSHLLQELRGAMVRGAGGVNGEASEVPLVLWIVRKASRDESRILKNERQLVAALRKIGRIDVREFDGAEACAKDAVALFSRAAVVVGVHGAGLSNILFCKEGAAVVELGFANPLVWHYMYVAEALGLRYERVLLDGAGQDERAMGKKKVSVNVEAAVSAVRRALGDMGSLVHDEM</sequence>
<gene>
    <name evidence="6" type="ORF">FOZ62_026203</name>
</gene>
<dbReference type="InterPro" id="IPR049625">
    <property type="entry name" value="Glyco_transf_61_cat"/>
</dbReference>
<evidence type="ECO:0000259" key="5">
    <source>
        <dbReference type="Pfam" id="PF04577"/>
    </source>
</evidence>
<feature type="domain" description="Glycosyltransferase 61 catalytic" evidence="5">
    <location>
        <begin position="301"/>
        <end position="498"/>
    </location>
</feature>
<keyword evidence="1" id="KW-0328">Glycosyltransferase</keyword>
<dbReference type="GO" id="GO:0016757">
    <property type="term" value="F:glycosyltransferase activity"/>
    <property type="evidence" value="ECO:0007669"/>
    <property type="project" value="UniProtKB-KW"/>
</dbReference>
<organism evidence="6 7">
    <name type="scientific">Perkinsus olseni</name>
    <name type="common">Perkinsus atlanticus</name>
    <dbReference type="NCBI Taxonomy" id="32597"/>
    <lineage>
        <taxon>Eukaryota</taxon>
        <taxon>Sar</taxon>
        <taxon>Alveolata</taxon>
        <taxon>Perkinsozoa</taxon>
        <taxon>Perkinsea</taxon>
        <taxon>Perkinsida</taxon>
        <taxon>Perkinsidae</taxon>
        <taxon>Perkinsus</taxon>
    </lineage>
</organism>
<reference evidence="6 7" key="1">
    <citation type="submission" date="2020-04" db="EMBL/GenBank/DDBJ databases">
        <title>Perkinsus olseni comparative genomics.</title>
        <authorList>
            <person name="Bogema D.R."/>
        </authorList>
    </citation>
    <scope>NUCLEOTIDE SEQUENCE [LARGE SCALE GENOMIC DNA]</scope>
    <source>
        <strain evidence="6">ATCC PRA-205</strain>
    </source>
</reference>
<evidence type="ECO:0000313" key="6">
    <source>
        <dbReference type="EMBL" id="KAF4733724.1"/>
    </source>
</evidence>
<evidence type="ECO:0000256" key="1">
    <source>
        <dbReference type="ARBA" id="ARBA00022676"/>
    </source>
</evidence>
<dbReference type="Pfam" id="PF04577">
    <property type="entry name" value="Glyco_transf_61"/>
    <property type="match status" value="1"/>
</dbReference>
<dbReference type="AlphaFoldDB" id="A0A7J6SL92"/>
<accession>A0A7J6SL92</accession>
<evidence type="ECO:0000256" key="4">
    <source>
        <dbReference type="SAM" id="SignalP"/>
    </source>
</evidence>
<protein>
    <recommendedName>
        <fullName evidence="5">Glycosyltransferase 61 catalytic domain-containing protein</fullName>
    </recommendedName>
</protein>
<feature type="chain" id="PRO_5029534144" description="Glycosyltransferase 61 catalytic domain-containing protein" evidence="4">
    <location>
        <begin position="22"/>
        <end position="567"/>
    </location>
</feature>
<evidence type="ECO:0000256" key="3">
    <source>
        <dbReference type="ARBA" id="ARBA00023180"/>
    </source>
</evidence>
<dbReference type="PANTHER" id="PTHR20961">
    <property type="entry name" value="GLYCOSYLTRANSFERASE"/>
    <property type="match status" value="1"/>
</dbReference>
<name>A0A7J6SL92_PEROL</name>
<evidence type="ECO:0000256" key="2">
    <source>
        <dbReference type="ARBA" id="ARBA00022679"/>
    </source>
</evidence>
<proteinExistence type="predicted"/>
<evidence type="ECO:0000313" key="7">
    <source>
        <dbReference type="Proteomes" id="UP000574390"/>
    </source>
</evidence>
<comment type="caution">
    <text evidence="6">The sequence shown here is derived from an EMBL/GenBank/DDBJ whole genome shotgun (WGS) entry which is preliminary data.</text>
</comment>
<keyword evidence="3" id="KW-0325">Glycoprotein</keyword>
<dbReference type="Gene3D" id="1.25.40.10">
    <property type="entry name" value="Tetratricopeptide repeat domain"/>
    <property type="match status" value="1"/>
</dbReference>
<dbReference type="InterPro" id="IPR011990">
    <property type="entry name" value="TPR-like_helical_dom_sf"/>
</dbReference>
<keyword evidence="2" id="KW-0808">Transferase</keyword>
<dbReference type="InterPro" id="IPR007657">
    <property type="entry name" value="Glycosyltransferase_61"/>
</dbReference>
<keyword evidence="4" id="KW-0732">Signal</keyword>
<dbReference type="SUPFAM" id="SSF48452">
    <property type="entry name" value="TPR-like"/>
    <property type="match status" value="1"/>
</dbReference>
<dbReference type="Proteomes" id="UP000574390">
    <property type="component" value="Unassembled WGS sequence"/>
</dbReference>